<accession>A0AA36D2P3</accession>
<dbReference type="EMBL" id="CATQJA010002654">
    <property type="protein sequence ID" value="CAJ0578504.1"/>
    <property type="molecule type" value="Genomic_DNA"/>
</dbReference>
<protein>
    <recommendedName>
        <fullName evidence="1">N-acetyltransferase domain-containing protein</fullName>
    </recommendedName>
</protein>
<dbReference type="PANTHER" id="PTHR13538:SF4">
    <property type="entry name" value="N-ALPHA-ACETYLTRANSFERASE 80"/>
    <property type="match status" value="1"/>
</dbReference>
<dbReference type="SUPFAM" id="SSF55729">
    <property type="entry name" value="Acyl-CoA N-acyltransferases (Nat)"/>
    <property type="match status" value="1"/>
</dbReference>
<feature type="non-terminal residue" evidence="2">
    <location>
        <position position="158"/>
    </location>
</feature>
<dbReference type="GO" id="GO:0008080">
    <property type="term" value="F:N-acetyltransferase activity"/>
    <property type="evidence" value="ECO:0007669"/>
    <property type="project" value="InterPro"/>
</dbReference>
<dbReference type="Proteomes" id="UP001177023">
    <property type="component" value="Unassembled WGS sequence"/>
</dbReference>
<evidence type="ECO:0000313" key="3">
    <source>
        <dbReference type="Proteomes" id="UP001177023"/>
    </source>
</evidence>
<dbReference type="GO" id="GO:0005737">
    <property type="term" value="C:cytoplasm"/>
    <property type="evidence" value="ECO:0007669"/>
    <property type="project" value="TreeGrafter"/>
</dbReference>
<sequence>MTKPELIPLVDGQHLNLACIKLLNQEWPRSDGSREHSQKKSCRASPPMSLLYILKNEAGAEELVGHVRICKLPNREKACWVESLIVSQEKRGTGLGRALMDDTELFVRRFGFDEVFLCTEDKQGFYERCGYVVCEPILHSTAATSVFPLINNLALEKS</sequence>
<organism evidence="2 3">
    <name type="scientific">Mesorhabditis spiculigera</name>
    <dbReference type="NCBI Taxonomy" id="96644"/>
    <lineage>
        <taxon>Eukaryota</taxon>
        <taxon>Metazoa</taxon>
        <taxon>Ecdysozoa</taxon>
        <taxon>Nematoda</taxon>
        <taxon>Chromadorea</taxon>
        <taxon>Rhabditida</taxon>
        <taxon>Rhabditina</taxon>
        <taxon>Rhabditomorpha</taxon>
        <taxon>Rhabditoidea</taxon>
        <taxon>Rhabditidae</taxon>
        <taxon>Mesorhabditinae</taxon>
        <taxon>Mesorhabditis</taxon>
    </lineage>
</organism>
<proteinExistence type="predicted"/>
<evidence type="ECO:0000259" key="1">
    <source>
        <dbReference type="PROSITE" id="PS51186"/>
    </source>
</evidence>
<evidence type="ECO:0000313" key="2">
    <source>
        <dbReference type="EMBL" id="CAJ0578504.1"/>
    </source>
</evidence>
<feature type="domain" description="N-acetyltransferase" evidence="1">
    <location>
        <begin position="1"/>
        <end position="154"/>
    </location>
</feature>
<name>A0AA36D2P3_9BILA</name>
<dbReference type="CDD" id="cd04301">
    <property type="entry name" value="NAT_SF"/>
    <property type="match status" value="1"/>
</dbReference>
<dbReference type="Gene3D" id="3.40.630.30">
    <property type="match status" value="1"/>
</dbReference>
<dbReference type="PANTHER" id="PTHR13538">
    <property type="entry name" value="N-ACETYLTRANSFERASE 6"/>
    <property type="match status" value="1"/>
</dbReference>
<dbReference type="GO" id="GO:1905502">
    <property type="term" value="F:acetyl-CoA binding"/>
    <property type="evidence" value="ECO:0007669"/>
    <property type="project" value="TreeGrafter"/>
</dbReference>
<gene>
    <name evidence="2" type="ORF">MSPICULIGERA_LOCUS16755</name>
</gene>
<dbReference type="Pfam" id="PF00583">
    <property type="entry name" value="Acetyltransf_1"/>
    <property type="match status" value="1"/>
</dbReference>
<keyword evidence="3" id="KW-1185">Reference proteome</keyword>
<dbReference type="InterPro" id="IPR039840">
    <property type="entry name" value="NAA80"/>
</dbReference>
<dbReference type="AlphaFoldDB" id="A0AA36D2P3"/>
<reference evidence="2" key="1">
    <citation type="submission" date="2023-06" db="EMBL/GenBank/DDBJ databases">
        <authorList>
            <person name="Delattre M."/>
        </authorList>
    </citation>
    <scope>NUCLEOTIDE SEQUENCE</scope>
    <source>
        <strain evidence="2">AF72</strain>
    </source>
</reference>
<dbReference type="PROSITE" id="PS51186">
    <property type="entry name" value="GNAT"/>
    <property type="match status" value="1"/>
</dbReference>
<comment type="caution">
    <text evidence="2">The sequence shown here is derived from an EMBL/GenBank/DDBJ whole genome shotgun (WGS) entry which is preliminary data.</text>
</comment>
<dbReference type="InterPro" id="IPR000182">
    <property type="entry name" value="GNAT_dom"/>
</dbReference>
<dbReference type="InterPro" id="IPR016181">
    <property type="entry name" value="Acyl_CoA_acyltransferase"/>
</dbReference>